<evidence type="ECO:0000256" key="5">
    <source>
        <dbReference type="ARBA" id="ARBA00007383"/>
    </source>
</evidence>
<keyword evidence="13 14" id="KW-0464">Manganese</keyword>
<proteinExistence type="inferred from homology"/>
<keyword evidence="12 14" id="KW-0378">Hydrolase</keyword>
<evidence type="ECO:0000256" key="7">
    <source>
        <dbReference type="ARBA" id="ARBA00019179"/>
    </source>
</evidence>
<evidence type="ECO:0000256" key="12">
    <source>
        <dbReference type="ARBA" id="ARBA00022801"/>
    </source>
</evidence>
<keyword evidence="11 14" id="KW-0255">Endonuclease</keyword>
<keyword evidence="8 14" id="KW-0963">Cytoplasm</keyword>
<dbReference type="EMBL" id="BAAACW010000167">
    <property type="protein sequence ID" value="GAA0372333.1"/>
    <property type="molecule type" value="Genomic_DNA"/>
</dbReference>
<protein>
    <recommendedName>
        <fullName evidence="7 14">Ribonuclease HII</fullName>
        <shortName evidence="14">RNase HII</shortName>
        <ecNumber evidence="6 14">3.1.26.4</ecNumber>
    </recommendedName>
</protein>
<evidence type="ECO:0000256" key="3">
    <source>
        <dbReference type="ARBA" id="ARBA00004065"/>
    </source>
</evidence>
<keyword evidence="10 14" id="KW-0479">Metal-binding</keyword>
<dbReference type="CDD" id="cd07182">
    <property type="entry name" value="RNase_HII_bacteria_HII_like"/>
    <property type="match status" value="1"/>
</dbReference>
<gene>
    <name evidence="14" type="primary">rnhB</name>
    <name evidence="18" type="ORF">GCM10008932_24520</name>
</gene>
<keyword evidence="19" id="KW-1185">Reference proteome</keyword>
<evidence type="ECO:0000256" key="14">
    <source>
        <dbReference type="HAMAP-Rule" id="MF_00052"/>
    </source>
</evidence>
<evidence type="ECO:0000256" key="1">
    <source>
        <dbReference type="ARBA" id="ARBA00000077"/>
    </source>
</evidence>
<dbReference type="NCBIfam" id="NF000595">
    <property type="entry name" value="PRK00015.1-3"/>
    <property type="match status" value="1"/>
</dbReference>
<comment type="cofactor">
    <cofactor evidence="2">
        <name>Mg(2+)</name>
        <dbReference type="ChEBI" id="CHEBI:18420"/>
    </cofactor>
</comment>
<evidence type="ECO:0000256" key="2">
    <source>
        <dbReference type="ARBA" id="ARBA00001946"/>
    </source>
</evidence>
<comment type="similarity">
    <text evidence="5 14 16">Belongs to the RNase HII family.</text>
</comment>
<dbReference type="Proteomes" id="UP001501166">
    <property type="component" value="Unassembled WGS sequence"/>
</dbReference>
<comment type="subcellular location">
    <subcellularLocation>
        <location evidence="4 14">Cytoplasm</location>
    </subcellularLocation>
</comment>
<evidence type="ECO:0000256" key="8">
    <source>
        <dbReference type="ARBA" id="ARBA00022490"/>
    </source>
</evidence>
<sequence>MNQKKATIKEIKNQLSKEETLSEEYLAHLRQDPRKGVQQALKSWDLKQAKKKALVEQFIRMQEYEKKARQNGYTTIAGIDEVGRGPLAGPVVSAAVILPETTQLIGLNDSKQLSLKERIYWAEQIKEQAVALAVSVVSASDIDRLNIYEATRVSMKTAVEDLEIKPDYLLIDAMTIDSPIPQERLIKGDAKSLSIAAASIIAKVTRDKLMEEYAVTYPHYGFERNAGYGTKDHLDGLKQFGATPIHRQSFRPVKDVLTQ</sequence>
<dbReference type="InterPro" id="IPR022898">
    <property type="entry name" value="RNase_HII"/>
</dbReference>
<comment type="caution">
    <text evidence="18">The sequence shown here is derived from an EMBL/GenBank/DDBJ whole genome shotgun (WGS) entry which is preliminary data.</text>
</comment>
<comment type="catalytic activity">
    <reaction evidence="1 14 15 16">
        <text>Endonucleolytic cleavage to 5'-phosphomonoester.</text>
        <dbReference type="EC" id="3.1.26.4"/>
    </reaction>
</comment>
<accession>A0ABN0XTE4</accession>
<evidence type="ECO:0000256" key="16">
    <source>
        <dbReference type="RuleBase" id="RU003515"/>
    </source>
</evidence>
<keyword evidence="9 14" id="KW-0540">Nuclease</keyword>
<feature type="binding site" evidence="14 15">
    <location>
        <position position="81"/>
    </location>
    <ligand>
        <name>a divalent metal cation</name>
        <dbReference type="ChEBI" id="CHEBI:60240"/>
    </ligand>
</feature>
<comment type="cofactor">
    <cofactor evidence="14 15">
        <name>Mn(2+)</name>
        <dbReference type="ChEBI" id="CHEBI:29035"/>
    </cofactor>
    <cofactor evidence="14 15">
        <name>Mg(2+)</name>
        <dbReference type="ChEBI" id="CHEBI:18420"/>
    </cofactor>
    <text evidence="14 15">Manganese or magnesium. Binds 1 divalent metal ion per monomer in the absence of substrate. May bind a second metal ion after substrate binding.</text>
</comment>
<dbReference type="PANTHER" id="PTHR10954">
    <property type="entry name" value="RIBONUCLEASE H2 SUBUNIT A"/>
    <property type="match status" value="1"/>
</dbReference>
<evidence type="ECO:0000256" key="4">
    <source>
        <dbReference type="ARBA" id="ARBA00004496"/>
    </source>
</evidence>
<dbReference type="HAMAP" id="MF_00052_B">
    <property type="entry name" value="RNase_HII_B"/>
    <property type="match status" value="1"/>
</dbReference>
<dbReference type="Gene3D" id="3.30.420.10">
    <property type="entry name" value="Ribonuclease H-like superfamily/Ribonuclease H"/>
    <property type="match status" value="1"/>
</dbReference>
<evidence type="ECO:0000313" key="19">
    <source>
        <dbReference type="Proteomes" id="UP001501166"/>
    </source>
</evidence>
<reference evidence="18 19" key="1">
    <citation type="journal article" date="2019" name="Int. J. Syst. Evol. Microbiol.">
        <title>The Global Catalogue of Microorganisms (GCM) 10K type strain sequencing project: providing services to taxonomists for standard genome sequencing and annotation.</title>
        <authorList>
            <consortium name="The Broad Institute Genomics Platform"/>
            <consortium name="The Broad Institute Genome Sequencing Center for Infectious Disease"/>
            <person name="Wu L."/>
            <person name="Ma J."/>
        </authorList>
    </citation>
    <scope>NUCLEOTIDE SEQUENCE [LARGE SCALE GENOMIC DNA]</scope>
    <source>
        <strain evidence="18 19">JCM 12662</strain>
    </source>
</reference>
<evidence type="ECO:0000256" key="6">
    <source>
        <dbReference type="ARBA" id="ARBA00012180"/>
    </source>
</evidence>
<evidence type="ECO:0000256" key="10">
    <source>
        <dbReference type="ARBA" id="ARBA00022723"/>
    </source>
</evidence>
<feature type="binding site" evidence="14 15">
    <location>
        <position position="80"/>
    </location>
    <ligand>
        <name>a divalent metal cation</name>
        <dbReference type="ChEBI" id="CHEBI:60240"/>
    </ligand>
</feature>
<dbReference type="EC" id="3.1.26.4" evidence="6 14"/>
<dbReference type="SUPFAM" id="SSF53098">
    <property type="entry name" value="Ribonuclease H-like"/>
    <property type="match status" value="1"/>
</dbReference>
<dbReference type="PROSITE" id="PS51975">
    <property type="entry name" value="RNASE_H_2"/>
    <property type="match status" value="1"/>
</dbReference>
<dbReference type="InterPro" id="IPR001352">
    <property type="entry name" value="RNase_HII/HIII"/>
</dbReference>
<evidence type="ECO:0000259" key="17">
    <source>
        <dbReference type="PROSITE" id="PS51975"/>
    </source>
</evidence>
<dbReference type="InterPro" id="IPR036397">
    <property type="entry name" value="RNaseH_sf"/>
</dbReference>
<evidence type="ECO:0000313" key="18">
    <source>
        <dbReference type="EMBL" id="GAA0372333.1"/>
    </source>
</evidence>
<organism evidence="18 19">
    <name type="scientific">Alkalibacterium iburiense</name>
    <dbReference type="NCBI Taxonomy" id="290589"/>
    <lineage>
        <taxon>Bacteria</taxon>
        <taxon>Bacillati</taxon>
        <taxon>Bacillota</taxon>
        <taxon>Bacilli</taxon>
        <taxon>Lactobacillales</taxon>
        <taxon>Carnobacteriaceae</taxon>
        <taxon>Alkalibacterium</taxon>
    </lineage>
</organism>
<dbReference type="InterPro" id="IPR024567">
    <property type="entry name" value="RNase_HII/HIII_dom"/>
</dbReference>
<name>A0ABN0XTE4_9LACT</name>
<evidence type="ECO:0000256" key="9">
    <source>
        <dbReference type="ARBA" id="ARBA00022722"/>
    </source>
</evidence>
<feature type="binding site" evidence="14 15">
    <location>
        <position position="172"/>
    </location>
    <ligand>
        <name>a divalent metal cation</name>
        <dbReference type="ChEBI" id="CHEBI:60240"/>
    </ligand>
</feature>
<comment type="function">
    <text evidence="3 14 16">Endonuclease that specifically degrades the RNA of RNA-DNA hybrids.</text>
</comment>
<dbReference type="PANTHER" id="PTHR10954:SF18">
    <property type="entry name" value="RIBONUCLEASE HII"/>
    <property type="match status" value="1"/>
</dbReference>
<evidence type="ECO:0000256" key="15">
    <source>
        <dbReference type="PROSITE-ProRule" id="PRU01319"/>
    </source>
</evidence>
<feature type="domain" description="RNase H type-2" evidence="17">
    <location>
        <begin position="74"/>
        <end position="259"/>
    </location>
</feature>
<evidence type="ECO:0000256" key="11">
    <source>
        <dbReference type="ARBA" id="ARBA00022759"/>
    </source>
</evidence>
<dbReference type="Pfam" id="PF01351">
    <property type="entry name" value="RNase_HII"/>
    <property type="match status" value="1"/>
</dbReference>
<evidence type="ECO:0000256" key="13">
    <source>
        <dbReference type="ARBA" id="ARBA00023211"/>
    </source>
</evidence>
<dbReference type="RefSeq" id="WP_343757121.1">
    <property type="nucleotide sequence ID" value="NZ_BAAACW010000167.1"/>
</dbReference>
<dbReference type="NCBIfam" id="NF000594">
    <property type="entry name" value="PRK00015.1-1"/>
    <property type="match status" value="1"/>
</dbReference>
<dbReference type="InterPro" id="IPR012337">
    <property type="entry name" value="RNaseH-like_sf"/>
</dbReference>